<dbReference type="Proteomes" id="UP000215914">
    <property type="component" value="Unassembled WGS sequence"/>
</dbReference>
<comment type="caution">
    <text evidence="1">The sequence shown here is derived from an EMBL/GenBank/DDBJ whole genome shotgun (WGS) entry which is preliminary data.</text>
</comment>
<sequence>MEKHVKTIPVRVDSPTDSPDTDAVIEFDMLVSLIWFPFRVYIINGSTEFFSVEELVNGRERGGRNML</sequence>
<dbReference type="AlphaFoldDB" id="A0A9K3NT92"/>
<protein>
    <submittedName>
        <fullName evidence="1">Uncharacterized protein</fullName>
    </submittedName>
</protein>
<reference evidence="1" key="1">
    <citation type="journal article" date="2017" name="Nature">
        <title>The sunflower genome provides insights into oil metabolism, flowering and Asterid evolution.</title>
        <authorList>
            <person name="Badouin H."/>
            <person name="Gouzy J."/>
            <person name="Grassa C.J."/>
            <person name="Murat F."/>
            <person name="Staton S.E."/>
            <person name="Cottret L."/>
            <person name="Lelandais-Briere C."/>
            <person name="Owens G.L."/>
            <person name="Carrere S."/>
            <person name="Mayjonade B."/>
            <person name="Legrand L."/>
            <person name="Gill N."/>
            <person name="Kane N.C."/>
            <person name="Bowers J.E."/>
            <person name="Hubner S."/>
            <person name="Bellec A."/>
            <person name="Berard A."/>
            <person name="Berges H."/>
            <person name="Blanchet N."/>
            <person name="Boniface M.C."/>
            <person name="Brunel D."/>
            <person name="Catrice O."/>
            <person name="Chaidir N."/>
            <person name="Claudel C."/>
            <person name="Donnadieu C."/>
            <person name="Faraut T."/>
            <person name="Fievet G."/>
            <person name="Helmstetter N."/>
            <person name="King M."/>
            <person name="Knapp S.J."/>
            <person name="Lai Z."/>
            <person name="Le Paslier M.C."/>
            <person name="Lippi Y."/>
            <person name="Lorenzon L."/>
            <person name="Mandel J.R."/>
            <person name="Marage G."/>
            <person name="Marchand G."/>
            <person name="Marquand E."/>
            <person name="Bret-Mestries E."/>
            <person name="Morien E."/>
            <person name="Nambeesan S."/>
            <person name="Nguyen T."/>
            <person name="Pegot-Espagnet P."/>
            <person name="Pouilly N."/>
            <person name="Raftis F."/>
            <person name="Sallet E."/>
            <person name="Schiex T."/>
            <person name="Thomas J."/>
            <person name="Vandecasteele C."/>
            <person name="Vares D."/>
            <person name="Vear F."/>
            <person name="Vautrin S."/>
            <person name="Crespi M."/>
            <person name="Mangin B."/>
            <person name="Burke J.M."/>
            <person name="Salse J."/>
            <person name="Munos S."/>
            <person name="Vincourt P."/>
            <person name="Rieseberg L.H."/>
            <person name="Langlade N.B."/>
        </authorList>
    </citation>
    <scope>NUCLEOTIDE SEQUENCE</scope>
    <source>
        <tissue evidence="1">Leaves</tissue>
    </source>
</reference>
<proteinExistence type="predicted"/>
<organism evidence="1 2">
    <name type="scientific">Helianthus annuus</name>
    <name type="common">Common sunflower</name>
    <dbReference type="NCBI Taxonomy" id="4232"/>
    <lineage>
        <taxon>Eukaryota</taxon>
        <taxon>Viridiplantae</taxon>
        <taxon>Streptophyta</taxon>
        <taxon>Embryophyta</taxon>
        <taxon>Tracheophyta</taxon>
        <taxon>Spermatophyta</taxon>
        <taxon>Magnoliopsida</taxon>
        <taxon>eudicotyledons</taxon>
        <taxon>Gunneridae</taxon>
        <taxon>Pentapetalae</taxon>
        <taxon>asterids</taxon>
        <taxon>campanulids</taxon>
        <taxon>Asterales</taxon>
        <taxon>Asteraceae</taxon>
        <taxon>Asteroideae</taxon>
        <taxon>Heliantheae alliance</taxon>
        <taxon>Heliantheae</taxon>
        <taxon>Helianthus</taxon>
    </lineage>
</organism>
<dbReference type="EMBL" id="MNCJ02000319">
    <property type="protein sequence ID" value="KAF5811806.1"/>
    <property type="molecule type" value="Genomic_DNA"/>
</dbReference>
<reference evidence="1" key="2">
    <citation type="submission" date="2020-06" db="EMBL/GenBank/DDBJ databases">
        <title>Helianthus annuus Genome sequencing and assembly Release 2.</title>
        <authorList>
            <person name="Gouzy J."/>
            <person name="Langlade N."/>
            <person name="Munos S."/>
        </authorList>
    </citation>
    <scope>NUCLEOTIDE SEQUENCE</scope>
    <source>
        <tissue evidence="1">Leaves</tissue>
    </source>
</reference>
<gene>
    <name evidence="1" type="ORF">HanXRQr2_Chr04g0185671</name>
</gene>
<keyword evidence="2" id="KW-1185">Reference proteome</keyword>
<accession>A0A9K3NT92</accession>
<evidence type="ECO:0000313" key="1">
    <source>
        <dbReference type="EMBL" id="KAF5811806.1"/>
    </source>
</evidence>
<evidence type="ECO:0000313" key="2">
    <source>
        <dbReference type="Proteomes" id="UP000215914"/>
    </source>
</evidence>
<name>A0A9K3NT92_HELAN</name>
<dbReference type="Gramene" id="mRNA:HanXRQr2_Chr04g0185671">
    <property type="protein sequence ID" value="CDS:HanXRQr2_Chr04g0185671.1"/>
    <property type="gene ID" value="HanXRQr2_Chr04g0185671"/>
</dbReference>